<keyword evidence="1" id="KW-0808">Transferase</keyword>
<dbReference type="STRING" id="481446.NIT7645_01422"/>
<name>A0A0H5CXT0_9RHOB</name>
<dbReference type="Proteomes" id="UP000043764">
    <property type="component" value="Unassembled WGS sequence"/>
</dbReference>
<dbReference type="InterPro" id="IPR050194">
    <property type="entry name" value="Glycosyltransferase_grp1"/>
</dbReference>
<organism evidence="1 2">
    <name type="scientific">Phaeobacter italicus</name>
    <dbReference type="NCBI Taxonomy" id="481446"/>
    <lineage>
        <taxon>Bacteria</taxon>
        <taxon>Pseudomonadati</taxon>
        <taxon>Pseudomonadota</taxon>
        <taxon>Alphaproteobacteria</taxon>
        <taxon>Rhodobacterales</taxon>
        <taxon>Roseobacteraceae</taxon>
        <taxon>Phaeobacter</taxon>
    </lineage>
</organism>
<dbReference type="AlphaFoldDB" id="A0A0H5CXT0"/>
<dbReference type="GO" id="GO:0016757">
    <property type="term" value="F:glycosyltransferase activity"/>
    <property type="evidence" value="ECO:0007669"/>
    <property type="project" value="UniProtKB-KW"/>
</dbReference>
<gene>
    <name evidence="1" type="primary">pimA</name>
    <name evidence="1" type="ORF">NIT7321_00248</name>
</gene>
<sequence>MLNETRPRVLHLVDDTTAGGVMRVVDFILSSPELSVTADHQLAEVGNHPLTFGRYEADVIVSHLSINWRNLPRFLALRGQHPMSRLIHVEHSYTEEFVALNVPSKRRFAQLLRLSYRVFDTVVGVSDAQSSWLVDSGFVSPDAITTIRSCVDLSAFRKVSPAQGKPRIIGAIGRLHRQKGFDVLIKALRKCQRADIELHVYGTGEDEPYLRRLAAGDERIHFKGFAADPVAAIGAVDVVAMPSRWEAYGLVAIEALAAGRHLLVSEIDGLRDHLRIGAAPVCDLTPDCWEAALEGLFERAEDCTATRADPALERDFIRGWRALLAG</sequence>
<protein>
    <submittedName>
        <fullName evidence="1">GDP-mannose-dependent alpha-(1-2)-phosphatidylinositol mannosyltransferase</fullName>
        <ecNumber evidence="1">2.4.1.57</ecNumber>
    </submittedName>
</protein>
<accession>A0A0H5CXT0</accession>
<reference evidence="2" key="1">
    <citation type="submission" date="2015-05" db="EMBL/GenBank/DDBJ databases">
        <authorList>
            <person name="Rodrigo-Torres Lidia"/>
            <person name="Arahal R.David."/>
        </authorList>
    </citation>
    <scope>NUCLEOTIDE SEQUENCE [LARGE SCALE GENOMIC DNA]</scope>
    <source>
        <strain evidence="2">CECT 7321</strain>
    </source>
</reference>
<evidence type="ECO:0000313" key="1">
    <source>
        <dbReference type="EMBL" id="CRL09418.1"/>
    </source>
</evidence>
<keyword evidence="1" id="KW-0328">Glycosyltransferase</keyword>
<dbReference type="PANTHER" id="PTHR45947:SF3">
    <property type="entry name" value="SULFOQUINOVOSYL TRANSFERASE SQD2"/>
    <property type="match status" value="1"/>
</dbReference>
<evidence type="ECO:0000313" key="2">
    <source>
        <dbReference type="Proteomes" id="UP000043764"/>
    </source>
</evidence>
<dbReference type="PANTHER" id="PTHR45947">
    <property type="entry name" value="SULFOQUINOVOSYL TRANSFERASE SQD2"/>
    <property type="match status" value="1"/>
</dbReference>
<dbReference type="EMBL" id="CVRL01000002">
    <property type="protein sequence ID" value="CRL09418.1"/>
    <property type="molecule type" value="Genomic_DNA"/>
</dbReference>
<dbReference type="Gene3D" id="3.40.50.2000">
    <property type="entry name" value="Glycogen Phosphorylase B"/>
    <property type="match status" value="2"/>
</dbReference>
<proteinExistence type="predicted"/>
<dbReference type="Pfam" id="PF13692">
    <property type="entry name" value="Glyco_trans_1_4"/>
    <property type="match status" value="1"/>
</dbReference>
<keyword evidence="2" id="KW-1185">Reference proteome</keyword>
<dbReference type="EC" id="2.4.1.57" evidence="1"/>
<dbReference type="RefSeq" id="WP_050672346.1">
    <property type="nucleotide sequence ID" value="NZ_CVRL01000002.1"/>
</dbReference>
<dbReference type="SUPFAM" id="SSF53756">
    <property type="entry name" value="UDP-Glycosyltransferase/glycogen phosphorylase"/>
    <property type="match status" value="1"/>
</dbReference>